<dbReference type="PROSITE" id="PS51170">
    <property type="entry name" value="CW"/>
    <property type="match status" value="2"/>
</dbReference>
<reference evidence="3 4" key="1">
    <citation type="submission" date="2020-03" db="EMBL/GenBank/DDBJ databases">
        <title>Complete genome of Arcanobacterium buesumensis sp. nov. strain 2701.</title>
        <authorList>
            <person name="Borowiak M."/>
            <person name="Alssahen M."/>
            <person name="Laemmler C."/>
            <person name="Malorny B."/>
            <person name="Hassan A."/>
            <person name="Prenger-Berninghoff E."/>
            <person name="Ploetz M."/>
            <person name="Abdulmawjood A."/>
        </authorList>
    </citation>
    <scope>NUCLEOTIDE SEQUENCE [LARGE SCALE GENOMIC DNA]</scope>
    <source>
        <strain evidence="3 4">2701</strain>
    </source>
</reference>
<dbReference type="Pfam" id="PF01473">
    <property type="entry name" value="Choline_bind_1"/>
    <property type="match status" value="1"/>
</dbReference>
<evidence type="ECO:0000256" key="2">
    <source>
        <dbReference type="PROSITE-ProRule" id="PRU00591"/>
    </source>
</evidence>
<accession>A0A6H2EHT3</accession>
<dbReference type="SUPFAM" id="SSF69360">
    <property type="entry name" value="Cell wall binding repeat"/>
    <property type="match status" value="1"/>
</dbReference>
<proteinExistence type="predicted"/>
<keyword evidence="4" id="KW-1185">Reference proteome</keyword>
<keyword evidence="1" id="KW-0677">Repeat</keyword>
<sequence length="144" mass="16005">MQFADGQWYYFNSSGIMATGWNADATGSYYFFSTFGAMLSNQWIASNGQWYYLGNSGAMMRNAWIGNYYVGADGMWIPPTPSAPSISDDKYPCPAGATIKGNRSAKGEWIYRVPTGRSYTRTHAEECFATEQEARASGYRRAGD</sequence>
<dbReference type="Pfam" id="PF19085">
    <property type="entry name" value="Choline_bind_2"/>
    <property type="match status" value="1"/>
</dbReference>
<dbReference type="Proteomes" id="UP000502298">
    <property type="component" value="Chromosome"/>
</dbReference>
<feature type="repeat" description="Cell wall-binding" evidence="2">
    <location>
        <begin position="40"/>
        <end position="59"/>
    </location>
</feature>
<feature type="repeat" description="Cell wall-binding" evidence="2">
    <location>
        <begin position="1"/>
        <end position="17"/>
    </location>
</feature>
<organism evidence="3 4">
    <name type="scientific">Arcanobacterium buesumense</name>
    <dbReference type="NCBI Taxonomy" id="2722751"/>
    <lineage>
        <taxon>Bacteria</taxon>
        <taxon>Bacillati</taxon>
        <taxon>Actinomycetota</taxon>
        <taxon>Actinomycetes</taxon>
        <taxon>Actinomycetales</taxon>
        <taxon>Actinomycetaceae</taxon>
        <taxon>Arcanobacterium</taxon>
    </lineage>
</organism>
<evidence type="ECO:0008006" key="5">
    <source>
        <dbReference type="Google" id="ProtNLM"/>
    </source>
</evidence>
<dbReference type="EMBL" id="CP050804">
    <property type="protein sequence ID" value="QJC21125.1"/>
    <property type="molecule type" value="Genomic_DNA"/>
</dbReference>
<evidence type="ECO:0000313" key="3">
    <source>
        <dbReference type="EMBL" id="QJC21125.1"/>
    </source>
</evidence>
<evidence type="ECO:0000256" key="1">
    <source>
        <dbReference type="ARBA" id="ARBA00022737"/>
    </source>
</evidence>
<dbReference type="Gene3D" id="2.10.270.10">
    <property type="entry name" value="Cholin Binding"/>
    <property type="match status" value="1"/>
</dbReference>
<gene>
    <name evidence="3" type="ORF">HC352_00395</name>
</gene>
<name>A0A6H2EHT3_9ACTO</name>
<dbReference type="InterPro" id="IPR018337">
    <property type="entry name" value="Cell_wall/Cho-bd_repeat"/>
</dbReference>
<dbReference type="RefSeq" id="WP_168917067.1">
    <property type="nucleotide sequence ID" value="NZ_CP050804.1"/>
</dbReference>
<dbReference type="KEGG" id="arca:HC352_00395"/>
<dbReference type="AlphaFoldDB" id="A0A6H2EHT3"/>
<evidence type="ECO:0000313" key="4">
    <source>
        <dbReference type="Proteomes" id="UP000502298"/>
    </source>
</evidence>
<protein>
    <recommendedName>
        <fullName evidence="5">Cell wall-binding protein</fullName>
    </recommendedName>
</protein>